<name>A0A0V7ZGK2_9CYAN</name>
<dbReference type="Proteomes" id="UP000053372">
    <property type="component" value="Unassembled WGS sequence"/>
</dbReference>
<comment type="caution">
    <text evidence="1">The sequence shown here is derived from an EMBL/GenBank/DDBJ whole genome shotgun (WGS) entry which is preliminary data.</text>
</comment>
<dbReference type="InterPro" id="IPR015354">
    <property type="entry name" value="DNA_partition_ParG"/>
</dbReference>
<evidence type="ECO:0000313" key="1">
    <source>
        <dbReference type="EMBL" id="KST63716.1"/>
    </source>
</evidence>
<keyword evidence="3" id="KW-1185">Reference proteome</keyword>
<dbReference type="GO" id="GO:0006355">
    <property type="term" value="P:regulation of DNA-templated transcription"/>
    <property type="evidence" value="ECO:0007669"/>
    <property type="project" value="InterPro"/>
</dbReference>
<dbReference type="Pfam" id="PF09274">
    <property type="entry name" value="ParG"/>
    <property type="match status" value="1"/>
</dbReference>
<evidence type="ECO:0000313" key="2">
    <source>
        <dbReference type="EMBL" id="KST69220.1"/>
    </source>
</evidence>
<reference evidence="1 3" key="1">
    <citation type="journal article" date="2015" name="Genome Announc.">
        <title>Draft Genome of the Euendolithic (true boring) Cyanobacterium Mastigocoleus testarum strain BC008.</title>
        <authorList>
            <person name="Guida B.S."/>
            <person name="Garcia-Pichel F."/>
        </authorList>
    </citation>
    <scope>NUCLEOTIDE SEQUENCE [LARGE SCALE GENOMIC DNA]</scope>
    <source>
        <strain evidence="1 3">BC008</strain>
    </source>
</reference>
<organism evidence="1 3">
    <name type="scientific">Mastigocoleus testarum BC008</name>
    <dbReference type="NCBI Taxonomy" id="371196"/>
    <lineage>
        <taxon>Bacteria</taxon>
        <taxon>Bacillati</taxon>
        <taxon>Cyanobacteriota</taxon>
        <taxon>Cyanophyceae</taxon>
        <taxon>Nostocales</taxon>
        <taxon>Hapalosiphonaceae</taxon>
        <taxon>Mastigocoleus</taxon>
    </lineage>
</organism>
<dbReference type="SUPFAM" id="SSF47598">
    <property type="entry name" value="Ribbon-helix-helix"/>
    <property type="match status" value="1"/>
</dbReference>
<dbReference type="EMBL" id="LMTZ01000133">
    <property type="protein sequence ID" value="KST63716.1"/>
    <property type="molecule type" value="Genomic_DNA"/>
</dbReference>
<gene>
    <name evidence="2" type="ORF">BC008_03255</name>
    <name evidence="1" type="ORF">BC008_14760</name>
</gene>
<dbReference type="InterPro" id="IPR010985">
    <property type="entry name" value="Ribbon_hlx_hlx"/>
</dbReference>
<evidence type="ECO:0000313" key="3">
    <source>
        <dbReference type="Proteomes" id="UP000053372"/>
    </source>
</evidence>
<dbReference type="AlphaFoldDB" id="A0A0V7ZGK2"/>
<sequence length="64" mass="7612">MKILYRPMCTAKTQPLKIYLDKEQHLLLKILCALEQRSMNSVITELIADWIEEKKEVHKNIINM</sequence>
<dbReference type="InterPro" id="IPR013321">
    <property type="entry name" value="Arc_rbn_hlx_hlx"/>
</dbReference>
<dbReference type="Gene3D" id="1.10.1220.10">
    <property type="entry name" value="Met repressor-like"/>
    <property type="match status" value="1"/>
</dbReference>
<proteinExistence type="predicted"/>
<dbReference type="RefSeq" id="WP_036266720.1">
    <property type="nucleotide sequence ID" value="NZ_LMTZ01000032.1"/>
</dbReference>
<dbReference type="EMBL" id="LMTZ01000032">
    <property type="protein sequence ID" value="KST69220.1"/>
    <property type="molecule type" value="Genomic_DNA"/>
</dbReference>
<accession>A0A0V7ZGK2</accession>
<evidence type="ECO:0008006" key="4">
    <source>
        <dbReference type="Google" id="ProtNLM"/>
    </source>
</evidence>
<protein>
    <recommendedName>
        <fullName evidence="4">CopG family transcriptional regulator</fullName>
    </recommendedName>
</protein>